<feature type="chain" id="PRO_5043830740" description="Tyrosine-protein kinase receptor" evidence="24">
    <location>
        <begin position="32"/>
        <end position="794"/>
    </location>
</feature>
<dbReference type="InterPro" id="IPR017441">
    <property type="entry name" value="Protein_kinase_ATP_BS"/>
</dbReference>
<keyword evidence="5" id="KW-0808">Transferase</keyword>
<keyword evidence="14 23" id="KW-1133">Transmembrane helix</keyword>
<comment type="subcellular location">
    <subcellularLocation>
        <location evidence="1">Membrane</location>
        <topology evidence="1">Single-pass type I membrane protein</topology>
    </subcellularLocation>
</comment>
<dbReference type="PANTHER" id="PTHR24416:SF614">
    <property type="entry name" value="PROTEIN KINASE DOMAIN-CONTAINING PROTEIN"/>
    <property type="match status" value="1"/>
</dbReference>
<evidence type="ECO:0000256" key="2">
    <source>
        <dbReference type="ARBA" id="ARBA00022473"/>
    </source>
</evidence>
<keyword evidence="7 24" id="KW-0732">Signal</keyword>
<comment type="caution">
    <text evidence="26">The sequence shown here is derived from an EMBL/GenBank/DDBJ whole genome shotgun (WGS) entry which is preliminary data.</text>
</comment>
<dbReference type="Pfam" id="PF07714">
    <property type="entry name" value="PK_Tyr_Ser-Thr"/>
    <property type="match status" value="1"/>
</dbReference>
<comment type="catalytic activity">
    <reaction evidence="19 21">
        <text>L-tyrosyl-[protein] + ATP = O-phospho-L-tyrosyl-[protein] + ADP + H(+)</text>
        <dbReference type="Rhea" id="RHEA:10596"/>
        <dbReference type="Rhea" id="RHEA-COMP:10136"/>
        <dbReference type="Rhea" id="RHEA-COMP:20101"/>
        <dbReference type="ChEBI" id="CHEBI:15378"/>
        <dbReference type="ChEBI" id="CHEBI:30616"/>
        <dbReference type="ChEBI" id="CHEBI:46858"/>
        <dbReference type="ChEBI" id="CHEBI:61978"/>
        <dbReference type="ChEBI" id="CHEBI:456216"/>
        <dbReference type="EC" id="2.7.10.1"/>
    </reaction>
</comment>
<evidence type="ECO:0000256" key="9">
    <source>
        <dbReference type="ARBA" id="ARBA00022741"/>
    </source>
</evidence>
<dbReference type="GO" id="GO:0005524">
    <property type="term" value="F:ATP binding"/>
    <property type="evidence" value="ECO:0007669"/>
    <property type="project" value="UniProtKB-UniRule"/>
</dbReference>
<dbReference type="InterPro" id="IPR001245">
    <property type="entry name" value="Ser-Thr/Tyr_kinase_cat_dom"/>
</dbReference>
<keyword evidence="8" id="KW-0677">Repeat</keyword>
<dbReference type="SUPFAM" id="SSF52058">
    <property type="entry name" value="L domain-like"/>
    <property type="match status" value="1"/>
</dbReference>
<evidence type="ECO:0000256" key="15">
    <source>
        <dbReference type="ARBA" id="ARBA00023136"/>
    </source>
</evidence>
<dbReference type="InterPro" id="IPR050122">
    <property type="entry name" value="RTK"/>
</dbReference>
<evidence type="ECO:0000256" key="5">
    <source>
        <dbReference type="ARBA" id="ARBA00022679"/>
    </source>
</evidence>
<keyword evidence="27" id="KW-1185">Reference proteome</keyword>
<evidence type="ECO:0000256" key="14">
    <source>
        <dbReference type="ARBA" id="ARBA00022989"/>
    </source>
</evidence>
<dbReference type="PROSITE" id="PS00239">
    <property type="entry name" value="RECEPTOR_TYR_KIN_II"/>
    <property type="match status" value="1"/>
</dbReference>
<dbReference type="FunFam" id="1.10.510.10:FF:000034">
    <property type="entry name" value="Tyrosine-protein kinase receptor"/>
    <property type="match status" value="1"/>
</dbReference>
<dbReference type="PROSITE" id="PS00109">
    <property type="entry name" value="PROTEIN_KINASE_TYR"/>
    <property type="match status" value="1"/>
</dbReference>
<evidence type="ECO:0000256" key="21">
    <source>
        <dbReference type="RuleBase" id="RU000312"/>
    </source>
</evidence>
<evidence type="ECO:0000256" key="12">
    <source>
        <dbReference type="ARBA" id="ARBA00022840"/>
    </source>
</evidence>
<dbReference type="InterPro" id="IPR002011">
    <property type="entry name" value="Tyr_kinase_rcpt_2_CS"/>
</dbReference>
<dbReference type="GO" id="GO:0004714">
    <property type="term" value="F:transmembrane receptor protein tyrosine kinase activity"/>
    <property type="evidence" value="ECO:0007669"/>
    <property type="project" value="UniProtKB-EC"/>
</dbReference>
<evidence type="ECO:0000256" key="23">
    <source>
        <dbReference type="SAM" id="Phobius"/>
    </source>
</evidence>
<name>A0AAV2HNW9_LYMST</name>
<evidence type="ECO:0000313" key="27">
    <source>
        <dbReference type="Proteomes" id="UP001497497"/>
    </source>
</evidence>
<keyword evidence="4" id="KW-0433">Leucine-rich repeat</keyword>
<proteinExistence type="inferred from homology"/>
<dbReference type="GO" id="GO:0010976">
    <property type="term" value="P:positive regulation of neuron projection development"/>
    <property type="evidence" value="ECO:0007669"/>
    <property type="project" value="TreeGrafter"/>
</dbReference>
<feature type="domain" description="Protein kinase" evidence="25">
    <location>
        <begin position="504"/>
        <end position="789"/>
    </location>
</feature>
<feature type="region of interest" description="Disordered" evidence="22">
    <location>
        <begin position="37"/>
        <end position="102"/>
    </location>
</feature>
<dbReference type="CDD" id="cd05049">
    <property type="entry name" value="PTKc_Trk"/>
    <property type="match status" value="1"/>
</dbReference>
<dbReference type="PROSITE" id="PS50011">
    <property type="entry name" value="PROTEIN_KINASE_DOM"/>
    <property type="match status" value="1"/>
</dbReference>
<dbReference type="FunFam" id="3.30.200.20:FF:000033">
    <property type="entry name" value="Tyrosine-protein kinase receptor"/>
    <property type="match status" value="1"/>
</dbReference>
<dbReference type="InterPro" id="IPR000719">
    <property type="entry name" value="Prot_kinase_dom"/>
</dbReference>
<evidence type="ECO:0000256" key="17">
    <source>
        <dbReference type="ARBA" id="ARBA00023170"/>
    </source>
</evidence>
<dbReference type="InterPro" id="IPR020635">
    <property type="entry name" value="Tyr_kinase_cat_dom"/>
</dbReference>
<feature type="binding site" evidence="20">
    <location>
        <position position="538"/>
    </location>
    <ligand>
        <name>ATP</name>
        <dbReference type="ChEBI" id="CHEBI:30616"/>
    </ligand>
</feature>
<keyword evidence="18" id="KW-0325">Glycoprotein</keyword>
<dbReference type="PROSITE" id="PS51257">
    <property type="entry name" value="PROKAR_LIPOPROTEIN"/>
    <property type="match status" value="1"/>
</dbReference>
<evidence type="ECO:0000256" key="11">
    <source>
        <dbReference type="ARBA" id="ARBA00022782"/>
    </source>
</evidence>
<keyword evidence="6 21" id="KW-0812">Transmembrane</keyword>
<dbReference type="GO" id="GO:0051897">
    <property type="term" value="P:positive regulation of phosphatidylinositol 3-kinase/protein kinase B signal transduction"/>
    <property type="evidence" value="ECO:0007669"/>
    <property type="project" value="TreeGrafter"/>
</dbReference>
<comment type="similarity">
    <text evidence="21">Belongs to the protein kinase superfamily. Tyr protein kinase family. Insulin receptor subfamily.</text>
</comment>
<dbReference type="InterPro" id="IPR011009">
    <property type="entry name" value="Kinase-like_dom_sf"/>
</dbReference>
<evidence type="ECO:0000256" key="1">
    <source>
        <dbReference type="ARBA" id="ARBA00004479"/>
    </source>
</evidence>
<dbReference type="Gene3D" id="2.60.40.10">
    <property type="entry name" value="Immunoglobulins"/>
    <property type="match status" value="1"/>
</dbReference>
<keyword evidence="13" id="KW-0524">Neurogenesis</keyword>
<evidence type="ECO:0000256" key="18">
    <source>
        <dbReference type="ARBA" id="ARBA00023180"/>
    </source>
</evidence>
<accession>A0AAV2HNW9</accession>
<evidence type="ECO:0000256" key="3">
    <source>
        <dbReference type="ARBA" id="ARBA00022553"/>
    </source>
</evidence>
<evidence type="ECO:0000256" key="22">
    <source>
        <dbReference type="SAM" id="MobiDB-lite"/>
    </source>
</evidence>
<evidence type="ECO:0000256" key="19">
    <source>
        <dbReference type="ARBA" id="ARBA00051243"/>
    </source>
</evidence>
<dbReference type="InterPro" id="IPR008266">
    <property type="entry name" value="Tyr_kinase_AS"/>
</dbReference>
<organism evidence="26 27">
    <name type="scientific">Lymnaea stagnalis</name>
    <name type="common">Great pond snail</name>
    <name type="synonym">Helix stagnalis</name>
    <dbReference type="NCBI Taxonomy" id="6523"/>
    <lineage>
        <taxon>Eukaryota</taxon>
        <taxon>Metazoa</taxon>
        <taxon>Spiralia</taxon>
        <taxon>Lophotrochozoa</taxon>
        <taxon>Mollusca</taxon>
        <taxon>Gastropoda</taxon>
        <taxon>Heterobranchia</taxon>
        <taxon>Euthyneura</taxon>
        <taxon>Panpulmonata</taxon>
        <taxon>Hygrophila</taxon>
        <taxon>Lymnaeoidea</taxon>
        <taxon>Lymnaeidae</taxon>
        <taxon>Lymnaea</taxon>
    </lineage>
</organism>
<evidence type="ECO:0000256" key="10">
    <source>
        <dbReference type="ARBA" id="ARBA00022777"/>
    </source>
</evidence>
<dbReference type="InterPro" id="IPR032675">
    <property type="entry name" value="LRR_dom_sf"/>
</dbReference>
<dbReference type="GO" id="GO:0007399">
    <property type="term" value="P:nervous system development"/>
    <property type="evidence" value="ECO:0007669"/>
    <property type="project" value="UniProtKB-KW"/>
</dbReference>
<dbReference type="PANTHER" id="PTHR24416">
    <property type="entry name" value="TYROSINE-PROTEIN KINASE RECEPTOR"/>
    <property type="match status" value="1"/>
</dbReference>
<evidence type="ECO:0000256" key="13">
    <source>
        <dbReference type="ARBA" id="ARBA00022902"/>
    </source>
</evidence>
<feature type="signal peptide" evidence="24">
    <location>
        <begin position="1"/>
        <end position="31"/>
    </location>
</feature>
<evidence type="ECO:0000256" key="4">
    <source>
        <dbReference type="ARBA" id="ARBA00022614"/>
    </source>
</evidence>
<dbReference type="EC" id="2.7.10.1" evidence="21"/>
<dbReference type="AlphaFoldDB" id="A0AAV2HNW9"/>
<evidence type="ECO:0000256" key="16">
    <source>
        <dbReference type="ARBA" id="ARBA00023137"/>
    </source>
</evidence>
<dbReference type="EMBL" id="CAXITT010000154">
    <property type="protein sequence ID" value="CAL1533871.1"/>
    <property type="molecule type" value="Genomic_DNA"/>
</dbReference>
<evidence type="ECO:0000256" key="8">
    <source>
        <dbReference type="ARBA" id="ARBA00022737"/>
    </source>
</evidence>
<dbReference type="Gene3D" id="3.30.200.20">
    <property type="entry name" value="Phosphorylase Kinase, domain 1"/>
    <property type="match status" value="1"/>
</dbReference>
<evidence type="ECO:0000256" key="7">
    <source>
        <dbReference type="ARBA" id="ARBA00022729"/>
    </source>
</evidence>
<protein>
    <recommendedName>
        <fullName evidence="21">Tyrosine-protein kinase receptor</fullName>
        <ecNumber evidence="21">2.7.10.1</ecNumber>
    </recommendedName>
</protein>
<dbReference type="InterPro" id="IPR001611">
    <property type="entry name" value="Leu-rich_rpt"/>
</dbReference>
<sequence>MRGPRRFRLWTWANVLTVISILTSILSGAGCSPLSQLPSDDPAHVGVQDGVTTERVDRSKNHRNTTASSGAHRVTSGEPLGDRVTTRSTTAPDQVPGDASRNTTMAGTKCSLQVDLSTFACPADCQCNATSEGMVVSCVTFETLREFPVIAREVARAVIKLELRGQSKLTSLKTELKFFTCLKHLTIENCGLNNIQGIAFKTLTSLETLNLRHNHLTEFPQELLRTLNLRELWLEGNALTCSCTNLWLRSVDVAADRSEMTCSTRDGVSKMKMTQFKCEPCGIPDIRNMTLVFEPKNGMFLLRFVISGCPKPKIDLLRNHHHVLRSGSSQFKLTDFKSEFNGQVVTGTITILPHMETSQTTYVLTAVNSKGQANQTFHLYDQTTPASSIHIPLSNIPPRISSATTPRASPTEDFGPQTQVILPVVGVVILLISAVFIIYLCQRAKHRSHARQRCKKALLDKKFNEFQEGVPLTGLQLVDNPNYNLTKKKHVATTCPKTVRLQTILLMRVIGEGAFGRVFLGTCAHLIQKNEFAIVAVKTLKGSCSDSLKRDFEREAEMLATIEHANIVTFYGVCTESDQWMMIFEFMENGDLNKYLRMHGPDAAFLKDRDSMDSDEGQLTREQLMKIVLQIASAMEYLALQHFVHRDLATRNCLVGCDLVVKLGDFGMSRDVYTTDYYRVEGTAMLPVRWMPPESIIYRTFTTESDVWSFGVTLWEVFTYGKQPWFEYSNSEVIEHIKNSRTLKRPPRTCTDGVYRVMQGCWKPNPQDRLTMKDIAELLREEVSGDPVYIDIIA</sequence>
<dbReference type="Pfam" id="PF13855">
    <property type="entry name" value="LRR_8"/>
    <property type="match status" value="1"/>
</dbReference>
<dbReference type="Proteomes" id="UP001497497">
    <property type="component" value="Unassembled WGS sequence"/>
</dbReference>
<keyword evidence="17 21" id="KW-0675">Receptor</keyword>
<dbReference type="PROSITE" id="PS00107">
    <property type="entry name" value="PROTEIN_KINASE_ATP"/>
    <property type="match status" value="1"/>
</dbReference>
<dbReference type="PRINTS" id="PR00109">
    <property type="entry name" value="TYRKINASE"/>
</dbReference>
<dbReference type="GO" id="GO:0005886">
    <property type="term" value="C:plasma membrane"/>
    <property type="evidence" value="ECO:0007669"/>
    <property type="project" value="TreeGrafter"/>
</dbReference>
<dbReference type="InterPro" id="IPR013783">
    <property type="entry name" value="Ig-like_fold"/>
</dbReference>
<dbReference type="Gene3D" id="3.80.10.10">
    <property type="entry name" value="Ribonuclease Inhibitor"/>
    <property type="match status" value="1"/>
</dbReference>
<dbReference type="GO" id="GO:1990090">
    <property type="term" value="P:cellular response to nerve growth factor stimulus"/>
    <property type="evidence" value="ECO:0007669"/>
    <property type="project" value="TreeGrafter"/>
</dbReference>
<keyword evidence="12 20" id="KW-0067">ATP-binding</keyword>
<keyword evidence="3 21" id="KW-0597">Phosphoprotein</keyword>
<keyword evidence="15 23" id="KW-0472">Membrane</keyword>
<evidence type="ECO:0000313" key="26">
    <source>
        <dbReference type="EMBL" id="CAL1533871.1"/>
    </source>
</evidence>
<evidence type="ECO:0000256" key="20">
    <source>
        <dbReference type="PROSITE-ProRule" id="PRU10141"/>
    </source>
</evidence>
<keyword evidence="11" id="KW-0221">Differentiation</keyword>
<dbReference type="GO" id="GO:0030424">
    <property type="term" value="C:axon"/>
    <property type="evidence" value="ECO:0007669"/>
    <property type="project" value="TreeGrafter"/>
</dbReference>
<keyword evidence="16" id="KW-0829">Tyrosine-protein kinase</keyword>
<keyword evidence="2" id="KW-0217">Developmental protein</keyword>
<evidence type="ECO:0000259" key="25">
    <source>
        <dbReference type="PROSITE" id="PS50011"/>
    </source>
</evidence>
<dbReference type="GO" id="GO:0030154">
    <property type="term" value="P:cell differentiation"/>
    <property type="evidence" value="ECO:0007669"/>
    <property type="project" value="UniProtKB-KW"/>
</dbReference>
<reference evidence="26 27" key="1">
    <citation type="submission" date="2024-04" db="EMBL/GenBank/DDBJ databases">
        <authorList>
            <consortium name="Genoscope - CEA"/>
            <person name="William W."/>
        </authorList>
    </citation>
    <scope>NUCLEOTIDE SEQUENCE [LARGE SCALE GENOMIC DNA]</scope>
</reference>
<dbReference type="PROSITE" id="PS51450">
    <property type="entry name" value="LRR"/>
    <property type="match status" value="1"/>
</dbReference>
<keyword evidence="10" id="KW-0418">Kinase</keyword>
<dbReference type="GO" id="GO:0007169">
    <property type="term" value="P:cell surface receptor protein tyrosine kinase signaling pathway"/>
    <property type="evidence" value="ECO:0007669"/>
    <property type="project" value="InterPro"/>
</dbReference>
<gene>
    <name evidence="26" type="ORF">GSLYS_00007831001</name>
</gene>
<dbReference type="SUPFAM" id="SSF56112">
    <property type="entry name" value="Protein kinase-like (PK-like)"/>
    <property type="match status" value="1"/>
</dbReference>
<keyword evidence="9 20" id="KW-0547">Nucleotide-binding</keyword>
<evidence type="ECO:0000256" key="24">
    <source>
        <dbReference type="SAM" id="SignalP"/>
    </source>
</evidence>
<dbReference type="Gene3D" id="1.10.510.10">
    <property type="entry name" value="Transferase(Phosphotransferase) domain 1"/>
    <property type="match status" value="1"/>
</dbReference>
<feature type="transmembrane region" description="Helical" evidence="23">
    <location>
        <begin position="420"/>
        <end position="441"/>
    </location>
</feature>
<dbReference type="GO" id="GO:0005030">
    <property type="term" value="F:neurotrophin receptor activity"/>
    <property type="evidence" value="ECO:0007669"/>
    <property type="project" value="TreeGrafter"/>
</dbReference>
<dbReference type="GO" id="GO:0043235">
    <property type="term" value="C:receptor complex"/>
    <property type="evidence" value="ECO:0007669"/>
    <property type="project" value="TreeGrafter"/>
</dbReference>
<dbReference type="GO" id="GO:0043121">
    <property type="term" value="F:neurotrophin binding"/>
    <property type="evidence" value="ECO:0007669"/>
    <property type="project" value="TreeGrafter"/>
</dbReference>
<dbReference type="SMART" id="SM00219">
    <property type="entry name" value="TyrKc"/>
    <property type="match status" value="1"/>
</dbReference>
<evidence type="ECO:0000256" key="6">
    <source>
        <dbReference type="ARBA" id="ARBA00022692"/>
    </source>
</evidence>